<sequence length="94" mass="10847">SSGEIRLSRRLRNRGWLCLVSGPRVDIARYEQDYRAREYLYNEAHEFQLKAYRKPKTGTISTVTMAVKIISFNYAPRKAFMNPARVSGHRGAVV</sequence>
<reference evidence="1" key="1">
    <citation type="submission" date="2020-07" db="EMBL/GenBank/DDBJ databases">
        <authorList>
            <person name="Nazaruddin N."/>
        </authorList>
    </citation>
    <scope>NUCLEOTIDE SEQUENCE</scope>
</reference>
<feature type="non-terminal residue" evidence="1">
    <location>
        <position position="1"/>
    </location>
</feature>
<organism evidence="1 2">
    <name type="scientific">Heterotrigona itama</name>
    <dbReference type="NCBI Taxonomy" id="395501"/>
    <lineage>
        <taxon>Eukaryota</taxon>
        <taxon>Metazoa</taxon>
        <taxon>Ecdysozoa</taxon>
        <taxon>Arthropoda</taxon>
        <taxon>Hexapoda</taxon>
        <taxon>Insecta</taxon>
        <taxon>Pterygota</taxon>
        <taxon>Neoptera</taxon>
        <taxon>Endopterygota</taxon>
        <taxon>Hymenoptera</taxon>
        <taxon>Apocrita</taxon>
        <taxon>Aculeata</taxon>
        <taxon>Apoidea</taxon>
        <taxon>Anthophila</taxon>
        <taxon>Apidae</taxon>
        <taxon>Heterotrigona</taxon>
    </lineage>
</organism>
<dbReference type="Proteomes" id="UP000752696">
    <property type="component" value="Unassembled WGS sequence"/>
</dbReference>
<gene>
    <name evidence="1" type="ORF">MHI_LOCUS740991</name>
</gene>
<dbReference type="EMBL" id="CAJDYZ010010185">
    <property type="protein sequence ID" value="CAD1477685.1"/>
    <property type="molecule type" value="Genomic_DNA"/>
</dbReference>
<dbReference type="AlphaFoldDB" id="A0A6V7HCL4"/>
<accession>A0A6V7HCL4</accession>
<proteinExistence type="predicted"/>
<keyword evidence="2" id="KW-1185">Reference proteome</keyword>
<evidence type="ECO:0000313" key="1">
    <source>
        <dbReference type="EMBL" id="CAD1477685.1"/>
    </source>
</evidence>
<protein>
    <submittedName>
        <fullName evidence="1">Uncharacterized protein</fullName>
    </submittedName>
</protein>
<name>A0A6V7HCL4_9HYME</name>
<comment type="caution">
    <text evidence="1">The sequence shown here is derived from an EMBL/GenBank/DDBJ whole genome shotgun (WGS) entry which is preliminary data.</text>
</comment>
<evidence type="ECO:0000313" key="2">
    <source>
        <dbReference type="Proteomes" id="UP000752696"/>
    </source>
</evidence>